<dbReference type="InterPro" id="IPR001387">
    <property type="entry name" value="Cro/C1-type_HTH"/>
</dbReference>
<dbReference type="InterPro" id="IPR011051">
    <property type="entry name" value="RmlC_Cupin_sf"/>
</dbReference>
<dbReference type="InterPro" id="IPR010982">
    <property type="entry name" value="Lambda_DNA-bd_dom_sf"/>
</dbReference>
<accession>E1JUJ0</accession>
<gene>
    <name evidence="3" type="ORF">DesfrDRAFT_1289</name>
</gene>
<dbReference type="Gene3D" id="2.60.120.10">
    <property type="entry name" value="Jelly Rolls"/>
    <property type="match status" value="1"/>
</dbReference>
<dbReference type="InterPro" id="IPR014710">
    <property type="entry name" value="RmlC-like_jellyroll"/>
</dbReference>
<feature type="domain" description="HTH cro/C1-type" evidence="2">
    <location>
        <begin position="15"/>
        <end position="69"/>
    </location>
</feature>
<dbReference type="AlphaFoldDB" id="E1JUJ0"/>
<dbReference type="Pfam" id="PF07883">
    <property type="entry name" value="Cupin_2"/>
    <property type="match status" value="1"/>
</dbReference>
<dbReference type="GO" id="GO:0003677">
    <property type="term" value="F:DNA binding"/>
    <property type="evidence" value="ECO:0007669"/>
    <property type="project" value="UniProtKB-KW"/>
</dbReference>
<dbReference type="Proteomes" id="UP000006250">
    <property type="component" value="Unassembled WGS sequence"/>
</dbReference>
<protein>
    <submittedName>
        <fullName evidence="3">Transcriptional regulator, XRE family</fullName>
    </submittedName>
</protein>
<evidence type="ECO:0000313" key="4">
    <source>
        <dbReference type="Proteomes" id="UP000006250"/>
    </source>
</evidence>
<evidence type="ECO:0000256" key="1">
    <source>
        <dbReference type="ARBA" id="ARBA00023125"/>
    </source>
</evidence>
<sequence>MSKEIGPVREIAMRLRGIREVTGFTMEQLAEATGVSADQVLLYETGEEEIPVSYLYEVAKAAGVDLTALLTGGEAHLHAYSLVRSGNGLSVDRRKAYKYQALAYRFHKPLMEPFLVTVPPKDESEMEFNRHLGEEFIYMLRGRMEVRLGDEVLTLEPHDSLYISSRTPHAMRGLDDTEAEFLDVII</sequence>
<organism evidence="3 4">
    <name type="scientific">Solidesulfovibrio fructosivorans JJ]</name>
    <dbReference type="NCBI Taxonomy" id="596151"/>
    <lineage>
        <taxon>Bacteria</taxon>
        <taxon>Pseudomonadati</taxon>
        <taxon>Thermodesulfobacteriota</taxon>
        <taxon>Desulfovibrionia</taxon>
        <taxon>Desulfovibrionales</taxon>
        <taxon>Desulfovibrionaceae</taxon>
        <taxon>Solidesulfovibrio</taxon>
    </lineage>
</organism>
<dbReference type="InterPro" id="IPR013096">
    <property type="entry name" value="Cupin_2"/>
</dbReference>
<keyword evidence="4" id="KW-1185">Reference proteome</keyword>
<dbReference type="GO" id="GO:0003700">
    <property type="term" value="F:DNA-binding transcription factor activity"/>
    <property type="evidence" value="ECO:0007669"/>
    <property type="project" value="TreeGrafter"/>
</dbReference>
<dbReference type="PANTHER" id="PTHR46797">
    <property type="entry name" value="HTH-TYPE TRANSCRIPTIONAL REGULATOR"/>
    <property type="match status" value="1"/>
</dbReference>
<name>E1JUJ0_SOLFR</name>
<dbReference type="eggNOG" id="COG3837">
    <property type="taxonomic scope" value="Bacteria"/>
</dbReference>
<dbReference type="InterPro" id="IPR050807">
    <property type="entry name" value="TransReg_Diox_bact_type"/>
</dbReference>
<dbReference type="Gene3D" id="1.10.260.40">
    <property type="entry name" value="lambda repressor-like DNA-binding domains"/>
    <property type="match status" value="1"/>
</dbReference>
<reference evidence="3 4" key="1">
    <citation type="submission" date="2010-08" db="EMBL/GenBank/DDBJ databases">
        <title>The draft genome of Desulfovibrio fructosovorans JJ.</title>
        <authorList>
            <consortium name="US DOE Joint Genome Institute (JGI-PGF)"/>
            <person name="Lucas S."/>
            <person name="Copeland A."/>
            <person name="Lapidus A."/>
            <person name="Cheng J.-F."/>
            <person name="Bruce D."/>
            <person name="Goodwin L."/>
            <person name="Pitluck S."/>
            <person name="Land M.L."/>
            <person name="Hauser L."/>
            <person name="Chang Y.-J."/>
            <person name="Jeffries C."/>
            <person name="Wall J.D."/>
            <person name="Stahl D.A."/>
            <person name="Arkin A.P."/>
            <person name="Dehal P."/>
            <person name="Stolyar S.M."/>
            <person name="Hazen T.C."/>
            <person name="Woyke T.J."/>
        </authorList>
    </citation>
    <scope>NUCLEOTIDE SEQUENCE [LARGE SCALE GENOMIC DNA]</scope>
    <source>
        <strain evidence="3 4">JJ</strain>
    </source>
</reference>
<dbReference type="RefSeq" id="WP_005992216.1">
    <property type="nucleotide sequence ID" value="NZ_AECZ01000006.1"/>
</dbReference>
<dbReference type="STRING" id="596151.DesfrDRAFT_1289"/>
<dbReference type="SMART" id="SM00530">
    <property type="entry name" value="HTH_XRE"/>
    <property type="match status" value="1"/>
</dbReference>
<keyword evidence="1" id="KW-0238">DNA-binding</keyword>
<dbReference type="SUPFAM" id="SSF51182">
    <property type="entry name" value="RmlC-like cupins"/>
    <property type="match status" value="1"/>
</dbReference>
<dbReference type="PANTHER" id="PTHR46797:SF19">
    <property type="entry name" value="BLL2473 PROTEIN"/>
    <property type="match status" value="1"/>
</dbReference>
<evidence type="ECO:0000313" key="3">
    <source>
        <dbReference type="EMBL" id="EFL52120.1"/>
    </source>
</evidence>
<dbReference type="CDD" id="cd00093">
    <property type="entry name" value="HTH_XRE"/>
    <property type="match status" value="1"/>
</dbReference>
<dbReference type="GO" id="GO:0005829">
    <property type="term" value="C:cytosol"/>
    <property type="evidence" value="ECO:0007669"/>
    <property type="project" value="TreeGrafter"/>
</dbReference>
<dbReference type="PROSITE" id="PS50943">
    <property type="entry name" value="HTH_CROC1"/>
    <property type="match status" value="1"/>
</dbReference>
<dbReference type="SUPFAM" id="SSF47413">
    <property type="entry name" value="lambda repressor-like DNA-binding domains"/>
    <property type="match status" value="1"/>
</dbReference>
<evidence type="ECO:0000259" key="2">
    <source>
        <dbReference type="PROSITE" id="PS50943"/>
    </source>
</evidence>
<dbReference type="OrthoDB" id="5343295at2"/>
<proteinExistence type="predicted"/>
<dbReference type="EMBL" id="AECZ01000006">
    <property type="protein sequence ID" value="EFL52120.1"/>
    <property type="molecule type" value="Genomic_DNA"/>
</dbReference>
<dbReference type="Pfam" id="PF13560">
    <property type="entry name" value="HTH_31"/>
    <property type="match status" value="1"/>
</dbReference>
<dbReference type="CDD" id="cd02209">
    <property type="entry name" value="cupin_XRE_C"/>
    <property type="match status" value="1"/>
</dbReference>
<comment type="caution">
    <text evidence="3">The sequence shown here is derived from an EMBL/GenBank/DDBJ whole genome shotgun (WGS) entry which is preliminary data.</text>
</comment>